<dbReference type="Ensembl" id="ENSSHAT00000025930.1">
    <property type="protein sequence ID" value="ENSSHAP00000034479.1"/>
    <property type="gene ID" value="ENSSHAG00000025955.1"/>
</dbReference>
<evidence type="ECO:0000313" key="1">
    <source>
        <dbReference type="Ensembl" id="ENSSHAP00000034479.1"/>
    </source>
</evidence>
<reference evidence="1 2" key="1">
    <citation type="journal article" date="2011" name="Proc. Natl. Acad. Sci. U.S.A.">
        <title>Genetic diversity and population structure of the endangered marsupial Sarcophilus harrisii (Tasmanian devil).</title>
        <authorList>
            <person name="Miller W."/>
            <person name="Hayes V.M."/>
            <person name="Ratan A."/>
            <person name="Petersen D.C."/>
            <person name="Wittekindt N.E."/>
            <person name="Miller J."/>
            <person name="Walenz B."/>
            <person name="Knight J."/>
            <person name="Qi J."/>
            <person name="Zhao F."/>
            <person name="Wang Q."/>
            <person name="Bedoya-Reina O.C."/>
            <person name="Katiyar N."/>
            <person name="Tomsho L.P."/>
            <person name="Kasson L.M."/>
            <person name="Hardie R.A."/>
            <person name="Woodbridge P."/>
            <person name="Tindall E.A."/>
            <person name="Bertelsen M.F."/>
            <person name="Dixon D."/>
            <person name="Pyecroft S."/>
            <person name="Helgen K.M."/>
            <person name="Lesk A.M."/>
            <person name="Pringle T.H."/>
            <person name="Patterson N."/>
            <person name="Zhang Y."/>
            <person name="Kreiss A."/>
            <person name="Woods G.M."/>
            <person name="Jones M.E."/>
            <person name="Schuster S.C."/>
        </authorList>
    </citation>
    <scope>NUCLEOTIDE SEQUENCE [LARGE SCALE GENOMIC DNA]</scope>
</reference>
<protein>
    <submittedName>
        <fullName evidence="1">Uncharacterized protein</fullName>
    </submittedName>
</protein>
<evidence type="ECO:0000313" key="2">
    <source>
        <dbReference type="Proteomes" id="UP000007648"/>
    </source>
</evidence>
<reference evidence="1" key="3">
    <citation type="submission" date="2025-09" db="UniProtKB">
        <authorList>
            <consortium name="Ensembl"/>
        </authorList>
    </citation>
    <scope>IDENTIFICATION</scope>
</reference>
<proteinExistence type="predicted"/>
<dbReference type="InParanoid" id="A0A7N4PBA5"/>
<keyword evidence="2" id="KW-1185">Reference proteome</keyword>
<dbReference type="AlphaFoldDB" id="A0A7N4PBA5"/>
<name>A0A7N4PBA5_SARHA</name>
<dbReference type="Proteomes" id="UP000007648">
    <property type="component" value="Unassembled WGS sequence"/>
</dbReference>
<organism evidence="1 2">
    <name type="scientific">Sarcophilus harrisii</name>
    <name type="common">Tasmanian devil</name>
    <name type="synonym">Sarcophilus laniarius</name>
    <dbReference type="NCBI Taxonomy" id="9305"/>
    <lineage>
        <taxon>Eukaryota</taxon>
        <taxon>Metazoa</taxon>
        <taxon>Chordata</taxon>
        <taxon>Craniata</taxon>
        <taxon>Vertebrata</taxon>
        <taxon>Euteleostomi</taxon>
        <taxon>Mammalia</taxon>
        <taxon>Metatheria</taxon>
        <taxon>Dasyuromorphia</taxon>
        <taxon>Dasyuridae</taxon>
        <taxon>Sarcophilus</taxon>
    </lineage>
</organism>
<accession>A0A7N4PBA5</accession>
<reference evidence="1" key="2">
    <citation type="submission" date="2025-08" db="UniProtKB">
        <authorList>
            <consortium name="Ensembl"/>
        </authorList>
    </citation>
    <scope>IDENTIFICATION</scope>
</reference>
<sequence length="19" mass="2031">KQGNNAAKFGKGTWLSVKP</sequence>